<dbReference type="GO" id="GO:0008483">
    <property type="term" value="F:transaminase activity"/>
    <property type="evidence" value="ECO:0007669"/>
    <property type="project" value="UniProtKB-KW"/>
</dbReference>
<dbReference type="GO" id="GO:0030170">
    <property type="term" value="F:pyridoxal phosphate binding"/>
    <property type="evidence" value="ECO:0007669"/>
    <property type="project" value="InterPro"/>
</dbReference>
<dbReference type="AlphaFoldDB" id="A0A380LMT4"/>
<dbReference type="Gene3D" id="3.90.1150.10">
    <property type="entry name" value="Aspartate Aminotransferase, domain 1"/>
    <property type="match status" value="1"/>
</dbReference>
<evidence type="ECO:0000259" key="7">
    <source>
        <dbReference type="Pfam" id="PF00155"/>
    </source>
</evidence>
<sequence>MSFVKENVNRQPIVDTVFSIVKKAKEDKEKIGEENVVDATIGSLYNEQGSLVALDSVFSSLKSLDNKVLAAYAASFTGNDDFKDRVYKWVLNGNSHLHHEVIATPGGTGAVAMTIQECLDVGQTVILPEIAWGSYNLMAQMNNLSVKTYALFEEDHFNLTSFKETCEQVMKEQDKLVIVINDPCHNPTGYSLSSQEWKDVIAFLNECSKTHKVVLLNDIAYIDFAYGQKLAKEYFSVFDDISENMAVIVAFSLSKSMTSYGLRCGAAIVMAQTEDIVQELKIVFEKDARATWSNINNGAMAAFVDVIDHHLKEYDQERLQYVALLKKRSELFVKEANEVGLKHYPYKEGFFVTLSMDNTTRDAYHEALMKNHIYTVKVNKGIRVAVCSLSLDKIKGLAKKMKDILDTIQ</sequence>
<keyword evidence="6" id="KW-0663">Pyridoxal phosphate</keyword>
<comment type="similarity">
    <text evidence="2">Belongs to the class-I pyridoxal-phosphate-dependent aminotransferase family.</text>
</comment>
<keyword evidence="5 8" id="KW-0808">Transferase</keyword>
<evidence type="ECO:0000256" key="5">
    <source>
        <dbReference type="ARBA" id="ARBA00022679"/>
    </source>
</evidence>
<dbReference type="PANTHER" id="PTHR11879">
    <property type="entry name" value="ASPARTATE AMINOTRANSFERASE"/>
    <property type="match status" value="1"/>
</dbReference>
<dbReference type="InterPro" id="IPR004839">
    <property type="entry name" value="Aminotransferase_I/II_large"/>
</dbReference>
<keyword evidence="4 8" id="KW-0032">Aminotransferase</keyword>
<dbReference type="InterPro" id="IPR015421">
    <property type="entry name" value="PyrdxlP-dep_Trfase_major"/>
</dbReference>
<comment type="cofactor">
    <cofactor evidence="1">
        <name>pyridoxal 5'-phosphate</name>
        <dbReference type="ChEBI" id="CHEBI:597326"/>
    </cofactor>
</comment>
<accession>A0A380LMT4</accession>
<proteinExistence type="inferred from homology"/>
<protein>
    <submittedName>
        <fullName evidence="8">Aromatic amino acid aminotransferase</fullName>
        <ecNumber evidence="8">2.6.1.57</ecNumber>
    </submittedName>
</protein>
<dbReference type="EMBL" id="UHFX01000003">
    <property type="protein sequence ID" value="SUO04557.1"/>
    <property type="molecule type" value="Genomic_DNA"/>
</dbReference>
<dbReference type="InterPro" id="IPR015424">
    <property type="entry name" value="PyrdxlP-dep_Trfase"/>
</dbReference>
<keyword evidence="9" id="KW-1185">Reference proteome</keyword>
<reference evidence="8 9" key="1">
    <citation type="submission" date="2018-06" db="EMBL/GenBank/DDBJ databases">
        <authorList>
            <consortium name="Pathogen Informatics"/>
            <person name="Doyle S."/>
        </authorList>
    </citation>
    <scope>NUCLEOTIDE SEQUENCE [LARGE SCALE GENOMIC DNA]</scope>
    <source>
        <strain evidence="8 9">NCTC11087</strain>
    </source>
</reference>
<dbReference type="InterPro" id="IPR000796">
    <property type="entry name" value="Asp_trans"/>
</dbReference>
<evidence type="ECO:0000313" key="8">
    <source>
        <dbReference type="EMBL" id="SUO04557.1"/>
    </source>
</evidence>
<dbReference type="Gene3D" id="3.40.640.10">
    <property type="entry name" value="Type I PLP-dependent aspartate aminotransferase-like (Major domain)"/>
    <property type="match status" value="1"/>
</dbReference>
<comment type="subunit">
    <text evidence="3">Homodimer.</text>
</comment>
<feature type="domain" description="Aminotransferase class I/classII large" evidence="7">
    <location>
        <begin position="47"/>
        <end position="399"/>
    </location>
</feature>
<dbReference type="PANTHER" id="PTHR11879:SF22">
    <property type="entry name" value="ASPARTATE AMINOTRANSFERASE, MITOCHONDRIAL"/>
    <property type="match status" value="1"/>
</dbReference>
<dbReference type="SUPFAM" id="SSF53383">
    <property type="entry name" value="PLP-dependent transferases"/>
    <property type="match status" value="1"/>
</dbReference>
<dbReference type="CDD" id="cd00609">
    <property type="entry name" value="AAT_like"/>
    <property type="match status" value="1"/>
</dbReference>
<dbReference type="InterPro" id="IPR015422">
    <property type="entry name" value="PyrdxlP-dep_Trfase_small"/>
</dbReference>
<dbReference type="Proteomes" id="UP000255523">
    <property type="component" value="Unassembled WGS sequence"/>
</dbReference>
<evidence type="ECO:0000256" key="4">
    <source>
        <dbReference type="ARBA" id="ARBA00022576"/>
    </source>
</evidence>
<dbReference type="Pfam" id="PF00155">
    <property type="entry name" value="Aminotran_1_2"/>
    <property type="match status" value="1"/>
</dbReference>
<dbReference type="EC" id="2.6.1.57" evidence="8"/>
<evidence type="ECO:0000256" key="1">
    <source>
        <dbReference type="ARBA" id="ARBA00001933"/>
    </source>
</evidence>
<gene>
    <name evidence="8" type="primary">tyrB</name>
    <name evidence="8" type="ORF">NCTC11087_01478</name>
</gene>
<evidence type="ECO:0000256" key="2">
    <source>
        <dbReference type="ARBA" id="ARBA00007441"/>
    </source>
</evidence>
<dbReference type="OrthoDB" id="9766445at2"/>
<dbReference type="GeneID" id="77462428"/>
<dbReference type="RefSeq" id="WP_022790029.1">
    <property type="nucleotide sequence ID" value="NZ_UHFX01000003.1"/>
</dbReference>
<evidence type="ECO:0000313" key="9">
    <source>
        <dbReference type="Proteomes" id="UP000255523"/>
    </source>
</evidence>
<dbReference type="GO" id="GO:0042802">
    <property type="term" value="F:identical protein binding"/>
    <property type="evidence" value="ECO:0007669"/>
    <property type="project" value="TreeGrafter"/>
</dbReference>
<organism evidence="8 9">
    <name type="scientific">Faecalicoccus pleomorphus</name>
    <dbReference type="NCBI Taxonomy" id="1323"/>
    <lineage>
        <taxon>Bacteria</taxon>
        <taxon>Bacillati</taxon>
        <taxon>Bacillota</taxon>
        <taxon>Erysipelotrichia</taxon>
        <taxon>Erysipelotrichales</taxon>
        <taxon>Erysipelotrichaceae</taxon>
        <taxon>Faecalicoccus</taxon>
    </lineage>
</organism>
<dbReference type="GO" id="GO:0006520">
    <property type="term" value="P:amino acid metabolic process"/>
    <property type="evidence" value="ECO:0007669"/>
    <property type="project" value="InterPro"/>
</dbReference>
<evidence type="ECO:0000256" key="6">
    <source>
        <dbReference type="ARBA" id="ARBA00022898"/>
    </source>
</evidence>
<evidence type="ECO:0000256" key="3">
    <source>
        <dbReference type="ARBA" id="ARBA00011738"/>
    </source>
</evidence>
<name>A0A380LMT4_9FIRM</name>